<protein>
    <submittedName>
        <fullName evidence="2">Uncharacterized protein</fullName>
    </submittedName>
</protein>
<organism evidence="2">
    <name type="scientific">Arundo donax</name>
    <name type="common">Giant reed</name>
    <name type="synonym">Donax arundinaceus</name>
    <dbReference type="NCBI Taxonomy" id="35708"/>
    <lineage>
        <taxon>Eukaryota</taxon>
        <taxon>Viridiplantae</taxon>
        <taxon>Streptophyta</taxon>
        <taxon>Embryophyta</taxon>
        <taxon>Tracheophyta</taxon>
        <taxon>Spermatophyta</taxon>
        <taxon>Magnoliopsida</taxon>
        <taxon>Liliopsida</taxon>
        <taxon>Poales</taxon>
        <taxon>Poaceae</taxon>
        <taxon>PACMAD clade</taxon>
        <taxon>Arundinoideae</taxon>
        <taxon>Arundineae</taxon>
        <taxon>Arundo</taxon>
    </lineage>
</organism>
<sequence length="66" mass="6885">MWATRGGLLRRTATGRARDAGGGVAGSQGHEDSGRLRGGLVWRAPQGAPERRGGAAAGDGLFERRR</sequence>
<dbReference type="EMBL" id="GBRH01272543">
    <property type="protein sequence ID" value="JAD25352.1"/>
    <property type="molecule type" value="Transcribed_RNA"/>
</dbReference>
<evidence type="ECO:0000313" key="2">
    <source>
        <dbReference type="EMBL" id="JAD25352.1"/>
    </source>
</evidence>
<reference evidence="2" key="2">
    <citation type="journal article" date="2015" name="Data Brief">
        <title>Shoot transcriptome of the giant reed, Arundo donax.</title>
        <authorList>
            <person name="Barrero R.A."/>
            <person name="Guerrero F.D."/>
            <person name="Moolhuijzen P."/>
            <person name="Goolsby J.A."/>
            <person name="Tidwell J."/>
            <person name="Bellgard S.E."/>
            <person name="Bellgard M.I."/>
        </authorList>
    </citation>
    <scope>NUCLEOTIDE SEQUENCE</scope>
    <source>
        <tissue evidence="2">Shoot tissue taken approximately 20 cm above the soil surface</tissue>
    </source>
</reference>
<feature type="compositionally biased region" description="Low complexity" evidence="1">
    <location>
        <begin position="1"/>
        <end position="15"/>
    </location>
</feature>
<evidence type="ECO:0000256" key="1">
    <source>
        <dbReference type="SAM" id="MobiDB-lite"/>
    </source>
</evidence>
<feature type="region of interest" description="Disordered" evidence="1">
    <location>
        <begin position="1"/>
        <end position="66"/>
    </location>
</feature>
<reference evidence="2" key="1">
    <citation type="submission" date="2014-09" db="EMBL/GenBank/DDBJ databases">
        <authorList>
            <person name="Magalhaes I.L.F."/>
            <person name="Oliveira U."/>
            <person name="Santos F.R."/>
            <person name="Vidigal T.H.D.A."/>
            <person name="Brescovit A.D."/>
            <person name="Santos A.J."/>
        </authorList>
    </citation>
    <scope>NUCLEOTIDE SEQUENCE</scope>
    <source>
        <tissue evidence="2">Shoot tissue taken approximately 20 cm above the soil surface</tissue>
    </source>
</reference>
<accession>A0A0A8YSD9</accession>
<proteinExistence type="predicted"/>
<dbReference type="AlphaFoldDB" id="A0A0A8YSD9"/>
<name>A0A0A8YSD9_ARUDO</name>